<evidence type="ECO:0000313" key="1">
    <source>
        <dbReference type="EMBL" id="KAA6375971.1"/>
    </source>
</evidence>
<evidence type="ECO:0000313" key="2">
    <source>
        <dbReference type="Proteomes" id="UP000324800"/>
    </source>
</evidence>
<dbReference type="AlphaFoldDB" id="A0A5J4V1P6"/>
<sequence length="171" mass="18930">MFIERLVVLRGAGEMATALAHRLFNCGFKLLLTDVAHPLSVRKLVSFSEAITFGQQTVEGVTAVHISYDFSLQTFEKSRNGLFKEQIQKTWQDNQIPLIIDPGLTLTRELFNDDIEVVIDATINKKNKAQTNPGLAPLVVGLGPGFNAPNDVDVIIETNRGHDLGRLIFDV</sequence>
<proteinExistence type="predicted"/>
<accession>A0A5J4V1P6</accession>
<name>A0A5J4V1P6_9EUKA</name>
<protein>
    <submittedName>
        <fullName evidence="1">Putative molybdenum hydroxylase</fullName>
    </submittedName>
</protein>
<organism evidence="1 2">
    <name type="scientific">Streblomastix strix</name>
    <dbReference type="NCBI Taxonomy" id="222440"/>
    <lineage>
        <taxon>Eukaryota</taxon>
        <taxon>Metamonada</taxon>
        <taxon>Preaxostyla</taxon>
        <taxon>Oxymonadida</taxon>
        <taxon>Streblomastigidae</taxon>
        <taxon>Streblomastix</taxon>
    </lineage>
</organism>
<dbReference type="Proteomes" id="UP000324800">
    <property type="component" value="Unassembled WGS sequence"/>
</dbReference>
<gene>
    <name evidence="1" type="ORF">EZS28_028505</name>
</gene>
<comment type="caution">
    <text evidence="1">The sequence shown here is derived from an EMBL/GenBank/DDBJ whole genome shotgun (WGS) entry which is preliminary data.</text>
</comment>
<reference evidence="1 2" key="1">
    <citation type="submission" date="2019-03" db="EMBL/GenBank/DDBJ databases">
        <title>Single cell metagenomics reveals metabolic interactions within the superorganism composed of flagellate Streblomastix strix and complex community of Bacteroidetes bacteria on its surface.</title>
        <authorList>
            <person name="Treitli S.C."/>
            <person name="Kolisko M."/>
            <person name="Husnik F."/>
            <person name="Keeling P."/>
            <person name="Hampl V."/>
        </authorList>
    </citation>
    <scope>NUCLEOTIDE SEQUENCE [LARGE SCALE GENOMIC DNA]</scope>
    <source>
        <strain evidence="1">ST1C</strain>
    </source>
</reference>
<dbReference type="EMBL" id="SNRW01010852">
    <property type="protein sequence ID" value="KAA6375971.1"/>
    <property type="molecule type" value="Genomic_DNA"/>
</dbReference>